<dbReference type="RefSeq" id="WP_375735886.1">
    <property type="nucleotide sequence ID" value="NZ_JBCGDC010000093.1"/>
</dbReference>
<organism evidence="1 2">
    <name type="scientific">Polymorphospora lycopeni</name>
    <dbReference type="NCBI Taxonomy" id="3140240"/>
    <lineage>
        <taxon>Bacteria</taxon>
        <taxon>Bacillati</taxon>
        <taxon>Actinomycetota</taxon>
        <taxon>Actinomycetes</taxon>
        <taxon>Micromonosporales</taxon>
        <taxon>Micromonosporaceae</taxon>
        <taxon>Polymorphospora</taxon>
    </lineage>
</organism>
<dbReference type="InterPro" id="IPR053191">
    <property type="entry name" value="DcsG_Biosynth_Enzyme"/>
</dbReference>
<reference evidence="1 2" key="1">
    <citation type="submission" date="2024-04" db="EMBL/GenBank/DDBJ databases">
        <title>Polymorphospora sp. isolated from Baiyangdian Lake in Xiong'an New Area.</title>
        <authorList>
            <person name="Zhang X."/>
            <person name="Liu J."/>
        </authorList>
    </citation>
    <scope>NUCLEOTIDE SEQUENCE [LARGE SCALE GENOMIC DNA]</scope>
    <source>
        <strain evidence="1 2">2-325</strain>
    </source>
</reference>
<dbReference type="SUPFAM" id="SSF56059">
    <property type="entry name" value="Glutathione synthetase ATP-binding domain-like"/>
    <property type="match status" value="1"/>
</dbReference>
<evidence type="ECO:0000313" key="1">
    <source>
        <dbReference type="EMBL" id="MFB6396466.1"/>
    </source>
</evidence>
<dbReference type="EMBL" id="JBCGDC010000093">
    <property type="protein sequence ID" value="MFB6396466.1"/>
    <property type="molecule type" value="Genomic_DNA"/>
</dbReference>
<comment type="caution">
    <text evidence="1">The sequence shown here is derived from an EMBL/GenBank/DDBJ whole genome shotgun (WGS) entry which is preliminary data.</text>
</comment>
<accession>A0ABV5CZL2</accession>
<dbReference type="PANTHER" id="PTHR39217:SF1">
    <property type="entry name" value="GLUTATHIONE SYNTHETASE"/>
    <property type="match status" value="1"/>
</dbReference>
<proteinExistence type="predicted"/>
<dbReference type="PANTHER" id="PTHR39217">
    <property type="match status" value="1"/>
</dbReference>
<evidence type="ECO:0000313" key="2">
    <source>
        <dbReference type="Proteomes" id="UP001582793"/>
    </source>
</evidence>
<gene>
    <name evidence="1" type="ORF">AAFH96_25660</name>
</gene>
<name>A0ABV5CZL2_9ACTN</name>
<evidence type="ECO:0008006" key="3">
    <source>
        <dbReference type="Google" id="ProtNLM"/>
    </source>
</evidence>
<sequence length="303" mass="32298">MIQSDTPLKAARDPRVAFVTCAELPDLDPDDRPAYDALVRRGVAVDMVSWDADVDWAGYGLAVLRSPWDYVARRDEFVAWAATVPGLANPADVVAWNTDKRYLRELAAGGAPVVATTWLEPADTWSPPSTGEYVVKPAVSAGSRDTGRYLLGDAEHRRLAAAHAARLGAAGRLTMVQPYLSAVDTVGEAALVFLNGPDGLTFSHSIRKGAMLTGPDLGGDELYKEEKISARTATAAELAVAARVLDLVPGGPDRLLYARVDLIPDADGSPLLVELELTEPSLFFPYADGAAERFADAVVGRLG</sequence>
<keyword evidence="2" id="KW-1185">Reference proteome</keyword>
<dbReference type="Proteomes" id="UP001582793">
    <property type="component" value="Unassembled WGS sequence"/>
</dbReference>
<protein>
    <recommendedName>
        <fullName evidence="3">ATP-grasp domain-containing protein</fullName>
    </recommendedName>
</protein>